<evidence type="ECO:0000256" key="5">
    <source>
        <dbReference type="ARBA" id="ARBA00022989"/>
    </source>
</evidence>
<dbReference type="GO" id="GO:0022857">
    <property type="term" value="F:transmembrane transporter activity"/>
    <property type="evidence" value="ECO:0007669"/>
    <property type="project" value="InterPro"/>
</dbReference>
<dbReference type="GO" id="GO:0015031">
    <property type="term" value="P:protein transport"/>
    <property type="evidence" value="ECO:0007669"/>
    <property type="project" value="UniProtKB-KW"/>
</dbReference>
<evidence type="ECO:0000256" key="4">
    <source>
        <dbReference type="ARBA" id="ARBA00022692"/>
    </source>
</evidence>
<dbReference type="Pfam" id="PF02472">
    <property type="entry name" value="ExbD"/>
    <property type="match status" value="1"/>
</dbReference>
<evidence type="ECO:0000256" key="7">
    <source>
        <dbReference type="RuleBase" id="RU003879"/>
    </source>
</evidence>
<dbReference type="PANTHER" id="PTHR30558">
    <property type="entry name" value="EXBD MEMBRANE COMPONENT OF PMF-DRIVEN MACROMOLECULE IMPORT SYSTEM"/>
    <property type="match status" value="1"/>
</dbReference>
<dbReference type="AlphaFoldDB" id="A0A4R7BKH1"/>
<evidence type="ECO:0000256" key="3">
    <source>
        <dbReference type="ARBA" id="ARBA00022475"/>
    </source>
</evidence>
<evidence type="ECO:0000313" key="10">
    <source>
        <dbReference type="Proteomes" id="UP000295122"/>
    </source>
</evidence>
<keyword evidence="7" id="KW-0813">Transport</keyword>
<feature type="region of interest" description="Disordered" evidence="8">
    <location>
        <begin position="1"/>
        <end position="21"/>
    </location>
</feature>
<keyword evidence="3" id="KW-1003">Cell membrane</keyword>
<reference evidence="9 10" key="1">
    <citation type="submission" date="2019-03" db="EMBL/GenBank/DDBJ databases">
        <title>Genomic Encyclopedia of Type Strains, Phase IV (KMG-IV): sequencing the most valuable type-strain genomes for metagenomic binning, comparative biology and taxonomic classification.</title>
        <authorList>
            <person name="Goeker M."/>
        </authorList>
    </citation>
    <scope>NUCLEOTIDE SEQUENCE [LARGE SCALE GENOMIC DNA]</scope>
    <source>
        <strain evidence="9 10">DSM 25903</strain>
    </source>
</reference>
<keyword evidence="4 7" id="KW-0812">Transmembrane</keyword>
<dbReference type="OrthoDB" id="9798629at2"/>
<keyword evidence="5" id="KW-1133">Transmembrane helix</keyword>
<name>A0A4R7BKH1_9HYPH</name>
<dbReference type="Proteomes" id="UP000295122">
    <property type="component" value="Unassembled WGS sequence"/>
</dbReference>
<evidence type="ECO:0000256" key="6">
    <source>
        <dbReference type="ARBA" id="ARBA00023136"/>
    </source>
</evidence>
<accession>A0A4R7BKH1</accession>
<keyword evidence="10" id="KW-1185">Reference proteome</keyword>
<gene>
    <name evidence="9" type="ORF">EV668_4656</name>
</gene>
<keyword evidence="6" id="KW-0472">Membrane</keyword>
<protein>
    <submittedName>
        <fullName evidence="9">Biopolymer transport protein ExbD</fullName>
    </submittedName>
</protein>
<sequence>TVDVAVDLPVSNAETQPRPDKPIFLTVKPDLSLALGQDDVPRASLRSLLDGQTGGDRQQRVFVRADGAVPYRELMGVMNLLRQAGYLKIGLVGLEETGQAGGPSPTARP</sequence>
<comment type="subcellular location">
    <subcellularLocation>
        <location evidence="1">Cell membrane</location>
        <topology evidence="1">Single-pass membrane protein</topology>
    </subcellularLocation>
    <subcellularLocation>
        <location evidence="7">Cell membrane</location>
        <topology evidence="7">Single-pass type II membrane protein</topology>
    </subcellularLocation>
</comment>
<evidence type="ECO:0000256" key="1">
    <source>
        <dbReference type="ARBA" id="ARBA00004162"/>
    </source>
</evidence>
<evidence type="ECO:0000313" key="9">
    <source>
        <dbReference type="EMBL" id="TDR85533.1"/>
    </source>
</evidence>
<dbReference type="PANTHER" id="PTHR30558:SF9">
    <property type="entry name" value="BIOPOLYMER TRANSPORT PROTEIN EXBD"/>
    <property type="match status" value="1"/>
</dbReference>
<keyword evidence="7" id="KW-0653">Protein transport</keyword>
<dbReference type="RefSeq" id="WP_133774613.1">
    <property type="nucleotide sequence ID" value="NZ_SNZR01000017.1"/>
</dbReference>
<dbReference type="Gene3D" id="3.30.420.270">
    <property type="match status" value="1"/>
</dbReference>
<feature type="non-terminal residue" evidence="9">
    <location>
        <position position="1"/>
    </location>
</feature>
<dbReference type="GO" id="GO:0005886">
    <property type="term" value="C:plasma membrane"/>
    <property type="evidence" value="ECO:0007669"/>
    <property type="project" value="UniProtKB-SubCell"/>
</dbReference>
<comment type="similarity">
    <text evidence="2 7">Belongs to the ExbD/TolR family.</text>
</comment>
<comment type="caution">
    <text evidence="9">The sequence shown here is derived from an EMBL/GenBank/DDBJ whole genome shotgun (WGS) entry which is preliminary data.</text>
</comment>
<evidence type="ECO:0000256" key="8">
    <source>
        <dbReference type="SAM" id="MobiDB-lite"/>
    </source>
</evidence>
<dbReference type="InterPro" id="IPR003400">
    <property type="entry name" value="ExbD"/>
</dbReference>
<dbReference type="EMBL" id="SNZR01000017">
    <property type="protein sequence ID" value="TDR85533.1"/>
    <property type="molecule type" value="Genomic_DNA"/>
</dbReference>
<organism evidence="9 10">
    <name type="scientific">Enterovirga rhinocerotis</name>
    <dbReference type="NCBI Taxonomy" id="1339210"/>
    <lineage>
        <taxon>Bacteria</taxon>
        <taxon>Pseudomonadati</taxon>
        <taxon>Pseudomonadota</taxon>
        <taxon>Alphaproteobacteria</taxon>
        <taxon>Hyphomicrobiales</taxon>
        <taxon>Methylobacteriaceae</taxon>
        <taxon>Enterovirga</taxon>
    </lineage>
</organism>
<proteinExistence type="inferred from homology"/>
<evidence type="ECO:0000256" key="2">
    <source>
        <dbReference type="ARBA" id="ARBA00005811"/>
    </source>
</evidence>